<dbReference type="PROSITE" id="PS00198">
    <property type="entry name" value="4FE4S_FER_1"/>
    <property type="match status" value="1"/>
</dbReference>
<feature type="compositionally biased region" description="Basic and acidic residues" evidence="8">
    <location>
        <begin position="604"/>
        <end position="613"/>
    </location>
</feature>
<accession>E6SHN2</accession>
<dbReference type="KEGG" id="tmr:Tmar_1720"/>
<dbReference type="RefSeq" id="WP_013496128.1">
    <property type="nucleotide sequence ID" value="NC_014831.1"/>
</dbReference>
<dbReference type="eggNOG" id="COG1556">
    <property type="taxonomic scope" value="Bacteria"/>
</dbReference>
<dbReference type="GO" id="GO:0046872">
    <property type="term" value="F:metal ion binding"/>
    <property type="evidence" value="ECO:0007669"/>
    <property type="project" value="UniProtKB-KW"/>
</dbReference>
<evidence type="ECO:0000256" key="4">
    <source>
        <dbReference type="ARBA" id="ARBA00022737"/>
    </source>
</evidence>
<dbReference type="SUPFAM" id="SSF46548">
    <property type="entry name" value="alpha-helical ferredoxin"/>
    <property type="match status" value="1"/>
</dbReference>
<dbReference type="InterPro" id="IPR024185">
    <property type="entry name" value="FTHF_cligase-like_sf"/>
</dbReference>
<dbReference type="InterPro" id="IPR037171">
    <property type="entry name" value="NagB/RpiA_transferase-like"/>
</dbReference>
<feature type="region of interest" description="Disordered" evidence="8">
    <location>
        <begin position="912"/>
        <end position="935"/>
    </location>
</feature>
<dbReference type="Gene3D" id="1.10.1060.10">
    <property type="entry name" value="Alpha-helical ferredoxin"/>
    <property type="match status" value="1"/>
</dbReference>
<feature type="compositionally biased region" description="Low complexity" evidence="8">
    <location>
        <begin position="614"/>
        <end position="631"/>
    </location>
</feature>
<dbReference type="InterPro" id="IPR009051">
    <property type="entry name" value="Helical_ferredxn"/>
</dbReference>
<dbReference type="PANTHER" id="PTHR47153:SF2">
    <property type="entry name" value="LACTATE UTILIZATION PROTEIN B"/>
    <property type="match status" value="1"/>
</dbReference>
<dbReference type="Proteomes" id="UP000008915">
    <property type="component" value="Chromosome"/>
</dbReference>
<evidence type="ECO:0000256" key="8">
    <source>
        <dbReference type="SAM" id="MobiDB-lite"/>
    </source>
</evidence>
<evidence type="ECO:0000313" key="10">
    <source>
        <dbReference type="EMBL" id="ADU51827.1"/>
    </source>
</evidence>
<feature type="compositionally biased region" description="Gly residues" evidence="8">
    <location>
        <begin position="526"/>
        <end position="549"/>
    </location>
</feature>
<evidence type="ECO:0000256" key="6">
    <source>
        <dbReference type="ARBA" id="ARBA00023004"/>
    </source>
</evidence>
<evidence type="ECO:0000256" key="5">
    <source>
        <dbReference type="ARBA" id="ARBA00022982"/>
    </source>
</evidence>
<dbReference type="Pfam" id="PF02589">
    <property type="entry name" value="LUD_dom"/>
    <property type="match status" value="2"/>
</dbReference>
<feature type="compositionally biased region" description="Polar residues" evidence="8">
    <location>
        <begin position="649"/>
        <end position="663"/>
    </location>
</feature>
<organism evidence="10 11">
    <name type="scientific">Thermaerobacter marianensis (strain ATCC 700841 / DSM 12885 / JCM 10246 / 7p75a)</name>
    <dbReference type="NCBI Taxonomy" id="644966"/>
    <lineage>
        <taxon>Bacteria</taxon>
        <taxon>Bacillati</taxon>
        <taxon>Bacillota</taxon>
        <taxon>Clostridia</taxon>
        <taxon>Eubacteriales</taxon>
        <taxon>Clostridiales Family XVII. Incertae Sedis</taxon>
        <taxon>Thermaerobacter</taxon>
    </lineage>
</organism>
<dbReference type="SUPFAM" id="SSF100950">
    <property type="entry name" value="NagB/RpiA/CoA transferase-like"/>
    <property type="match status" value="2"/>
</dbReference>
<gene>
    <name evidence="10" type="ordered locus">Tmar_1720</name>
</gene>
<dbReference type="Pfam" id="PF13183">
    <property type="entry name" value="Fer4_8"/>
    <property type="match status" value="1"/>
</dbReference>
<dbReference type="STRING" id="644966.Tmar_1720"/>
<dbReference type="Gene3D" id="3.40.50.10420">
    <property type="entry name" value="NagB/RpiA/CoA transferase-like"/>
    <property type="match status" value="2"/>
</dbReference>
<keyword evidence="6" id="KW-0408">Iron</keyword>
<dbReference type="eggNOG" id="COG1139">
    <property type="taxonomic scope" value="Bacteria"/>
</dbReference>
<protein>
    <submittedName>
        <fullName evidence="10">Iron-sulfur cluster binding protein</fullName>
    </submittedName>
</protein>
<evidence type="ECO:0000256" key="7">
    <source>
        <dbReference type="ARBA" id="ARBA00023014"/>
    </source>
</evidence>
<proteinExistence type="predicted"/>
<feature type="compositionally biased region" description="Low complexity" evidence="8">
    <location>
        <begin position="12"/>
        <end position="38"/>
    </location>
</feature>
<evidence type="ECO:0000256" key="1">
    <source>
        <dbReference type="ARBA" id="ARBA00022448"/>
    </source>
</evidence>
<dbReference type="PANTHER" id="PTHR47153">
    <property type="entry name" value="LACTATE UTILIZATION PROTEIN B"/>
    <property type="match status" value="1"/>
</dbReference>
<feature type="domain" description="4Fe-4S ferredoxin-type" evidence="9">
    <location>
        <begin position="352"/>
        <end position="381"/>
    </location>
</feature>
<evidence type="ECO:0000256" key="3">
    <source>
        <dbReference type="ARBA" id="ARBA00022723"/>
    </source>
</evidence>
<sequence length="935" mass="98090">MRNATPDHAEARPAAAPAGATAPATAPGSTGAMASTTTNRIVSSTRRPANPSHRPPAEPFHQRIQAALRDDFLRVAVPRATYRQHYGREQALAQLGDPLKWRERARSIRAGTIAELDRYLEQAVAAVEARGGRVHRAATAAEAVEAILGIVQRAGARRVVKSKSMVTEEIHLNPHLEAAGVEVVETDLGEYIIQLAGHRPSHIVAPAVHLSQQQVREIFSREAGHELPDDPVALAAFARQRLREKFLRADVGISGANFLVAESGTVVLVTNEGNGRMVTSLPRIHIAVMGMERVVPTWSDLAVLLEVLARSATGQKITVYTTFVGGPRRPGEADGPEEFHLVIVDNGRSNLLGTRFQEALHCIRCGACLNACPVYRQMGGHPYGGVYSGPIGAVITPLLGGLDGWKDLPYASSLCGACYEACPVMIPLHDLLVDLREEVVNRERPGEVADANDTAPAADANGLRSRAERWAFRLWRWAFSDPRRYRLAARVAAWLQAPWLVRDEPAGSDTAPGVAPGLRDGRTGADEGGTGADAGGWSGRVGGRKGQTGRGASDAGGDVVDDLMARAVLRGGPGPLGAWTASRDFPAVASRPFHARWAELVRETEPAVTRTEEAGAGSAADRSAAPASSEEGVNPGGAAGRPFARPTVPASSGLASSTGSRPQETGKRTAAAAPASNPFPVVASGPTAGLPRADHPGPDPATWPERFGRELEAVHGTWSRVHGSTPEAVASACAAACAEYARAHRLRRVVAWDPAAPDLPEGAGPVLEAVLHALEEAGCQVTRWRGDRQRPAPSSLRQAAATADLGIVVAHYAVAASGTAAVVHGPGRGRAVSLLPEHLLILVPGTVLVPTLAEAIVGLSGRYGVADPTTAPQNVTFITGPSKSSDIELHPVVGVHGPRYVHAVIFGPPPAAGARPGSGPERGHVNLGGRVRATG</sequence>
<dbReference type="NCBIfam" id="TIGR00273">
    <property type="entry name" value="LutB/LldF family L-lactate oxidation iron-sulfur protein"/>
    <property type="match status" value="1"/>
</dbReference>
<name>E6SHN2_THEM7</name>
<dbReference type="PROSITE" id="PS51379">
    <property type="entry name" value="4FE4S_FER_2"/>
    <property type="match status" value="1"/>
</dbReference>
<dbReference type="HOGENOM" id="CLU_013957_0_0_9"/>
<dbReference type="InterPro" id="IPR004452">
    <property type="entry name" value="LutB/LldF"/>
</dbReference>
<keyword evidence="2" id="KW-0004">4Fe-4S</keyword>
<feature type="compositionally biased region" description="Basic and acidic residues" evidence="8">
    <location>
        <begin position="1"/>
        <end position="11"/>
    </location>
</feature>
<feature type="region of interest" description="Disordered" evidence="8">
    <location>
        <begin position="505"/>
        <end position="557"/>
    </location>
</feature>
<feature type="region of interest" description="Disordered" evidence="8">
    <location>
        <begin position="1"/>
        <end position="60"/>
    </location>
</feature>
<evidence type="ECO:0000259" key="9">
    <source>
        <dbReference type="PROSITE" id="PS51379"/>
    </source>
</evidence>
<evidence type="ECO:0000313" key="11">
    <source>
        <dbReference type="Proteomes" id="UP000008915"/>
    </source>
</evidence>
<dbReference type="InterPro" id="IPR017896">
    <property type="entry name" value="4Fe4S_Fe-S-bd"/>
</dbReference>
<keyword evidence="5" id="KW-0249">Electron transport</keyword>
<dbReference type="GO" id="GO:0051539">
    <property type="term" value="F:4 iron, 4 sulfur cluster binding"/>
    <property type="evidence" value="ECO:0007669"/>
    <property type="project" value="UniProtKB-KW"/>
</dbReference>
<reference evidence="10 11" key="1">
    <citation type="journal article" date="2010" name="Stand. Genomic Sci.">
        <title>Complete genome sequence of Thermaerobacter marianensis type strain (7p75a).</title>
        <authorList>
            <person name="Han C."/>
            <person name="Gu W."/>
            <person name="Zhang X."/>
            <person name="Lapidus A."/>
            <person name="Nolan M."/>
            <person name="Copeland A."/>
            <person name="Lucas S."/>
            <person name="Del Rio T.G."/>
            <person name="Tice H."/>
            <person name="Cheng J.F."/>
            <person name="Tapia R."/>
            <person name="Goodwin L."/>
            <person name="Pitluck S."/>
            <person name="Pagani I."/>
            <person name="Ivanova N."/>
            <person name="Mavromatis K."/>
            <person name="Mikhailova N."/>
            <person name="Pati A."/>
            <person name="Chen A."/>
            <person name="Palaniappan K."/>
            <person name="Land M."/>
            <person name="Hauser L."/>
            <person name="Chang Y.J."/>
            <person name="Jeffries C.D."/>
            <person name="Schneider S."/>
            <person name="Rohde M."/>
            <person name="Goker M."/>
            <person name="Pukall R."/>
            <person name="Woyke T."/>
            <person name="Bristow J."/>
            <person name="Eisen J.A."/>
            <person name="Markowitz V."/>
            <person name="Hugenholtz P."/>
            <person name="Kyrpides N.C."/>
            <person name="Klenk H.P."/>
            <person name="Detter J.C."/>
        </authorList>
    </citation>
    <scope>NUCLEOTIDE SEQUENCE [LARGE SCALE GENOMIC DNA]</scope>
    <source>
        <strain evidence="11">ATCC 700841 / DSM 12885 / JCM 10246 / 7p75a</strain>
    </source>
</reference>
<keyword evidence="4" id="KW-0677">Repeat</keyword>
<dbReference type="InterPro" id="IPR017900">
    <property type="entry name" value="4Fe4S_Fe_S_CS"/>
</dbReference>
<dbReference type="InterPro" id="IPR003741">
    <property type="entry name" value="LUD_dom"/>
</dbReference>
<reference evidence="11" key="2">
    <citation type="journal article" date="2010" name="Stand. Genomic Sci.">
        <title>Complete genome sequence of Thermaerobacter marianensis type strain (7p75aT).</title>
        <authorList>
            <person name="Han C."/>
            <person name="Gu W."/>
            <person name="Zhang X."/>
            <person name="Lapidus A."/>
            <person name="Nolan M."/>
            <person name="Copeland A."/>
            <person name="Lucas S."/>
            <person name="Glavina Del Rio T."/>
            <person name="Tice H."/>
            <person name="Cheng J."/>
            <person name="Tapia R."/>
            <person name="Goodwin L."/>
            <person name="Pitluck S."/>
            <person name="Pagani I."/>
            <person name="Ivanova N."/>
            <person name="Mavromatis K."/>
            <person name="Mikhailova N."/>
            <person name="Pati A."/>
            <person name="Chen A."/>
            <person name="Palaniappan K."/>
            <person name="Land M."/>
            <person name="Hauser L."/>
            <person name="Chang Y."/>
            <person name="Jeffries C."/>
            <person name="Schneider S."/>
            <person name="Rohde M."/>
            <person name="Goker M."/>
            <person name="Pukall R."/>
            <person name="Woyke T."/>
            <person name="Bristow J."/>
            <person name="Eisen J."/>
            <person name="Markowitz V."/>
            <person name="Hugenholtz P."/>
            <person name="Kyrpides N."/>
            <person name="Klenk H."/>
            <person name="Detter J."/>
        </authorList>
    </citation>
    <scope>NUCLEOTIDE SEQUENCE [LARGE SCALE GENOMIC DNA]</scope>
    <source>
        <strain evidence="11">ATCC 700841 / DSM 12885 / JCM 10246 / 7p75a</strain>
    </source>
</reference>
<dbReference type="AlphaFoldDB" id="E6SHN2"/>
<evidence type="ECO:0000256" key="2">
    <source>
        <dbReference type="ARBA" id="ARBA00022485"/>
    </source>
</evidence>
<keyword evidence="3" id="KW-0479">Metal-binding</keyword>
<dbReference type="GO" id="GO:0006089">
    <property type="term" value="P:lactate metabolic process"/>
    <property type="evidence" value="ECO:0007669"/>
    <property type="project" value="InterPro"/>
</dbReference>
<feature type="region of interest" description="Disordered" evidence="8">
    <location>
        <begin position="604"/>
        <end position="700"/>
    </location>
</feature>
<keyword evidence="1" id="KW-0813">Transport</keyword>
<dbReference type="EMBL" id="CP002344">
    <property type="protein sequence ID" value="ADU51827.1"/>
    <property type="molecule type" value="Genomic_DNA"/>
</dbReference>
<keyword evidence="7" id="KW-0411">Iron-sulfur</keyword>
<keyword evidence="11" id="KW-1185">Reference proteome</keyword>